<dbReference type="Gene3D" id="2.40.10.10">
    <property type="entry name" value="Trypsin-like serine proteases"/>
    <property type="match status" value="1"/>
</dbReference>
<accession>A0AAW0U099</accession>
<dbReference type="PANTHER" id="PTHR24252:SF7">
    <property type="entry name" value="HYALIN"/>
    <property type="match status" value="1"/>
</dbReference>
<dbReference type="InterPro" id="IPR002172">
    <property type="entry name" value="LDrepeatLR_classA_rpt"/>
</dbReference>
<dbReference type="InterPro" id="IPR043504">
    <property type="entry name" value="Peptidase_S1_PA_chymotrypsin"/>
</dbReference>
<dbReference type="GO" id="GO:0004252">
    <property type="term" value="F:serine-type endopeptidase activity"/>
    <property type="evidence" value="ECO:0007669"/>
    <property type="project" value="InterPro"/>
</dbReference>
<evidence type="ECO:0000256" key="2">
    <source>
        <dbReference type="PROSITE-ProRule" id="PRU00124"/>
    </source>
</evidence>
<dbReference type="CDD" id="cd00112">
    <property type="entry name" value="LDLa"/>
    <property type="match status" value="2"/>
</dbReference>
<proteinExistence type="predicted"/>
<dbReference type="GO" id="GO:0006508">
    <property type="term" value="P:proteolysis"/>
    <property type="evidence" value="ECO:0007669"/>
    <property type="project" value="InterPro"/>
</dbReference>
<dbReference type="InterPro" id="IPR009003">
    <property type="entry name" value="Peptidase_S1_PA"/>
</dbReference>
<dbReference type="InterPro" id="IPR036055">
    <property type="entry name" value="LDL_receptor-like_sf"/>
</dbReference>
<evidence type="ECO:0000313" key="5">
    <source>
        <dbReference type="Proteomes" id="UP001487740"/>
    </source>
</evidence>
<dbReference type="SMART" id="SM00020">
    <property type="entry name" value="Tryp_SPc"/>
    <property type="match status" value="1"/>
</dbReference>
<comment type="caution">
    <text evidence="2">Lacks conserved residue(s) required for the propagation of feature annotation.</text>
</comment>
<feature type="disulfide bond" evidence="2">
    <location>
        <begin position="110"/>
        <end position="125"/>
    </location>
</feature>
<dbReference type="PROSITE" id="PS01209">
    <property type="entry name" value="LDLRA_1"/>
    <property type="match status" value="1"/>
</dbReference>
<dbReference type="Gene3D" id="4.10.400.10">
    <property type="entry name" value="Low-density Lipoprotein Receptor"/>
    <property type="match status" value="1"/>
</dbReference>
<protein>
    <recommendedName>
        <fullName evidence="3">Peptidase S1 domain-containing protein</fullName>
    </recommendedName>
</protein>
<gene>
    <name evidence="4" type="ORF">O3P69_013299</name>
</gene>
<dbReference type="AlphaFoldDB" id="A0AAW0U099"/>
<sequence>MSPSGVFEDLLVSPCRDFCEEVMSVCGSNLPARLKRAVNCSALPTLNADHECTTKPGCARELRVKGWPERVCDGVIDCADMSDEEQCSSCGLKAFRCGSGAACVSQERRCDGIEDCPNGSDERGCLSLTPTPTDPDALKEQQWTKYNREGLLRYTEGGLPSRVCVDNINKTLTTQEAHQLIHNMAEVTCDLLSYGGVELVEVVTEDVYDHVPGLGYVQITDVFSTNITFEPINCSRRTVVYMVCSELACGVRPLYLPPRSPVVEGGVVRTVDSGDWPWSAALLKDGVHACDATLIHTSWLLTTSLCFQGQGRALWVARLGGIRISSQAPWVQERLIVGMVKSPVEGSKIVLIKLADSELELSDYVRPACLGSHTAVSQLAKRNCRSLGWGARRDPLVELSVKVNPGEACQRLDGFMENTICAQQTSPTDRCLLEEMSGGGLLCEWAGRWEVVGVAMSHTGCYQGSRPRLYDDITTNTVKWIKKTIAAFQRNSLVLEGRRAPPCRLHSGGSVGTLPTAVTPVHGMVWHALDDVSLKVPLAAASRTPGEVSGGSDETECGSQVPERRHLFTFLCAARCGCCHGAAEPSLTLCHLLPSPITLIMM</sequence>
<reference evidence="4 5" key="1">
    <citation type="submission" date="2023-03" db="EMBL/GenBank/DDBJ databases">
        <title>High-quality genome of Scylla paramamosain provides insights in environmental adaptation.</title>
        <authorList>
            <person name="Zhang L."/>
        </authorList>
    </citation>
    <scope>NUCLEOTIDE SEQUENCE [LARGE SCALE GENOMIC DNA]</scope>
    <source>
        <strain evidence="4">LZ_2023a</strain>
        <tissue evidence="4">Muscle</tissue>
    </source>
</reference>
<dbReference type="PROSITE" id="PS50068">
    <property type="entry name" value="LDLRA_2"/>
    <property type="match status" value="2"/>
</dbReference>
<dbReference type="SMART" id="SM00192">
    <property type="entry name" value="LDLa"/>
    <property type="match status" value="2"/>
</dbReference>
<feature type="disulfide bond" evidence="2">
    <location>
        <begin position="72"/>
        <end position="87"/>
    </location>
</feature>
<dbReference type="Pfam" id="PF00089">
    <property type="entry name" value="Trypsin"/>
    <property type="match status" value="1"/>
</dbReference>
<dbReference type="PANTHER" id="PTHR24252">
    <property type="entry name" value="ACROSIN-RELATED"/>
    <property type="match status" value="1"/>
</dbReference>
<dbReference type="SUPFAM" id="SSF50494">
    <property type="entry name" value="Trypsin-like serine proteases"/>
    <property type="match status" value="1"/>
</dbReference>
<name>A0AAW0U099_SCYPA</name>
<dbReference type="InterPro" id="IPR023415">
    <property type="entry name" value="LDLR_class-A_CS"/>
</dbReference>
<dbReference type="Pfam" id="PF00057">
    <property type="entry name" value="Ldl_recept_a"/>
    <property type="match status" value="1"/>
</dbReference>
<dbReference type="EMBL" id="JARAKH010000021">
    <property type="protein sequence ID" value="KAK8393196.1"/>
    <property type="molecule type" value="Genomic_DNA"/>
</dbReference>
<evidence type="ECO:0000259" key="3">
    <source>
        <dbReference type="PROSITE" id="PS50240"/>
    </source>
</evidence>
<evidence type="ECO:0000256" key="1">
    <source>
        <dbReference type="ARBA" id="ARBA00023157"/>
    </source>
</evidence>
<comment type="caution">
    <text evidence="4">The sequence shown here is derived from an EMBL/GenBank/DDBJ whole genome shotgun (WGS) entry which is preliminary data.</text>
</comment>
<organism evidence="4 5">
    <name type="scientific">Scylla paramamosain</name>
    <name type="common">Mud crab</name>
    <dbReference type="NCBI Taxonomy" id="85552"/>
    <lineage>
        <taxon>Eukaryota</taxon>
        <taxon>Metazoa</taxon>
        <taxon>Ecdysozoa</taxon>
        <taxon>Arthropoda</taxon>
        <taxon>Crustacea</taxon>
        <taxon>Multicrustacea</taxon>
        <taxon>Malacostraca</taxon>
        <taxon>Eumalacostraca</taxon>
        <taxon>Eucarida</taxon>
        <taxon>Decapoda</taxon>
        <taxon>Pleocyemata</taxon>
        <taxon>Brachyura</taxon>
        <taxon>Eubrachyura</taxon>
        <taxon>Portunoidea</taxon>
        <taxon>Portunidae</taxon>
        <taxon>Portuninae</taxon>
        <taxon>Scylla</taxon>
    </lineage>
</organism>
<keyword evidence="5" id="KW-1185">Reference proteome</keyword>
<dbReference type="PROSITE" id="PS50240">
    <property type="entry name" value="TRYPSIN_DOM"/>
    <property type="match status" value="1"/>
</dbReference>
<keyword evidence="1 2" id="KW-1015">Disulfide bond</keyword>
<evidence type="ECO:0000313" key="4">
    <source>
        <dbReference type="EMBL" id="KAK8393196.1"/>
    </source>
</evidence>
<dbReference type="InterPro" id="IPR001254">
    <property type="entry name" value="Trypsin_dom"/>
</dbReference>
<dbReference type="SUPFAM" id="SSF57424">
    <property type="entry name" value="LDL receptor-like module"/>
    <property type="match status" value="1"/>
</dbReference>
<feature type="domain" description="Peptidase S1" evidence="3">
    <location>
        <begin position="263"/>
        <end position="486"/>
    </location>
</feature>
<dbReference type="Proteomes" id="UP001487740">
    <property type="component" value="Unassembled WGS sequence"/>
</dbReference>